<accession>A0A3B4YIB6</accession>
<reference evidence="2" key="2">
    <citation type="submission" date="2025-09" db="UniProtKB">
        <authorList>
            <consortium name="Ensembl"/>
        </authorList>
    </citation>
    <scope>IDENTIFICATION</scope>
</reference>
<dbReference type="AlphaFoldDB" id="A0A3B4YIB6"/>
<dbReference type="PROSITE" id="PS50824">
    <property type="entry name" value="DAPIN"/>
    <property type="match status" value="1"/>
</dbReference>
<sequence>MVGISSPVLLRTLEDLGAEDFHKFKWFLQQKGVLEDLPSIPKSRLESADRMATVDLMVQTYCINTVKVTKMVLVKINQNDLVENFSHTVSEPTGKSWKDLKWDVTEMSRSDQSKQGGLV</sequence>
<dbReference type="CDD" id="cd08321">
    <property type="entry name" value="Pyrin_ASC-like"/>
    <property type="match status" value="1"/>
</dbReference>
<dbReference type="Pfam" id="PF02758">
    <property type="entry name" value="PYRIN"/>
    <property type="match status" value="1"/>
</dbReference>
<name>A0A3B4YIB6_SERLL</name>
<evidence type="ECO:0000313" key="2">
    <source>
        <dbReference type="Ensembl" id="ENSSLDP00000029347.1"/>
    </source>
</evidence>
<dbReference type="SUPFAM" id="SSF47986">
    <property type="entry name" value="DEATH domain"/>
    <property type="match status" value="1"/>
</dbReference>
<evidence type="ECO:0000259" key="1">
    <source>
        <dbReference type="PROSITE" id="PS50824"/>
    </source>
</evidence>
<dbReference type="Gene3D" id="1.10.533.10">
    <property type="entry name" value="Death Domain, Fas"/>
    <property type="match status" value="1"/>
</dbReference>
<dbReference type="Proteomes" id="UP000261360">
    <property type="component" value="Unplaced"/>
</dbReference>
<feature type="domain" description="Pyrin" evidence="1">
    <location>
        <begin position="1"/>
        <end position="61"/>
    </location>
</feature>
<proteinExistence type="predicted"/>
<organism evidence="2 3">
    <name type="scientific">Seriola lalandi dorsalis</name>
    <dbReference type="NCBI Taxonomy" id="1841481"/>
    <lineage>
        <taxon>Eukaryota</taxon>
        <taxon>Metazoa</taxon>
        <taxon>Chordata</taxon>
        <taxon>Craniata</taxon>
        <taxon>Vertebrata</taxon>
        <taxon>Euteleostomi</taxon>
        <taxon>Actinopterygii</taxon>
        <taxon>Neopterygii</taxon>
        <taxon>Teleostei</taxon>
        <taxon>Neoteleostei</taxon>
        <taxon>Acanthomorphata</taxon>
        <taxon>Carangaria</taxon>
        <taxon>Carangiformes</taxon>
        <taxon>Carangidae</taxon>
        <taxon>Seriola</taxon>
    </lineage>
</organism>
<keyword evidence="3" id="KW-1185">Reference proteome</keyword>
<dbReference type="InterPro" id="IPR011029">
    <property type="entry name" value="DEATH-like_dom_sf"/>
</dbReference>
<reference evidence="2" key="1">
    <citation type="submission" date="2025-08" db="UniProtKB">
        <authorList>
            <consortium name="Ensembl"/>
        </authorList>
    </citation>
    <scope>IDENTIFICATION</scope>
</reference>
<dbReference type="InterPro" id="IPR004020">
    <property type="entry name" value="DAPIN"/>
</dbReference>
<dbReference type="SMART" id="SM01289">
    <property type="entry name" value="PYRIN"/>
    <property type="match status" value="1"/>
</dbReference>
<dbReference type="Ensembl" id="ENSSLDT00000030200.1">
    <property type="protein sequence ID" value="ENSSLDP00000029347.1"/>
    <property type="gene ID" value="ENSSLDG00000022651.1"/>
</dbReference>
<protein>
    <recommendedName>
        <fullName evidence="1">Pyrin domain-containing protein</fullName>
    </recommendedName>
</protein>
<dbReference type="GeneTree" id="ENSGT00980000198678"/>
<evidence type="ECO:0000313" key="3">
    <source>
        <dbReference type="Proteomes" id="UP000261360"/>
    </source>
</evidence>